<dbReference type="EMBL" id="NOZR01000018">
    <property type="protein sequence ID" value="OYN77066.1"/>
    <property type="molecule type" value="Genomic_DNA"/>
</dbReference>
<dbReference type="Proteomes" id="UP000216063">
    <property type="component" value="Unassembled WGS sequence"/>
</dbReference>
<keyword evidence="4" id="KW-1185">Reference proteome</keyword>
<dbReference type="AlphaFoldDB" id="A0A255DCF6"/>
<dbReference type="OrthoDB" id="4624533at2"/>
<evidence type="ECO:0000313" key="4">
    <source>
        <dbReference type="Proteomes" id="UP000216063"/>
    </source>
</evidence>
<dbReference type="Gene3D" id="3.40.50.1820">
    <property type="entry name" value="alpha/beta hydrolase"/>
    <property type="match status" value="1"/>
</dbReference>
<feature type="region of interest" description="Disordered" evidence="1">
    <location>
        <begin position="495"/>
        <end position="546"/>
    </location>
</feature>
<proteinExistence type="predicted"/>
<dbReference type="Pfam" id="PF08237">
    <property type="entry name" value="PE-PPE"/>
    <property type="match status" value="1"/>
</dbReference>
<evidence type="ECO:0000256" key="1">
    <source>
        <dbReference type="SAM" id="MobiDB-lite"/>
    </source>
</evidence>
<feature type="compositionally biased region" description="Polar residues" evidence="1">
    <location>
        <begin position="517"/>
        <end position="540"/>
    </location>
</feature>
<evidence type="ECO:0000313" key="3">
    <source>
        <dbReference type="EMBL" id="OYN77066.1"/>
    </source>
</evidence>
<feature type="domain" description="PE-PPE" evidence="2">
    <location>
        <begin position="68"/>
        <end position="296"/>
    </location>
</feature>
<feature type="compositionally biased region" description="Low complexity" evidence="1">
    <location>
        <begin position="495"/>
        <end position="510"/>
    </location>
</feature>
<evidence type="ECO:0000259" key="2">
    <source>
        <dbReference type="Pfam" id="PF08237"/>
    </source>
</evidence>
<dbReference type="RefSeq" id="WP_094482675.1">
    <property type="nucleotide sequence ID" value="NZ_JACKSC010000266.1"/>
</dbReference>
<protein>
    <recommendedName>
        <fullName evidence="2">PE-PPE domain-containing protein</fullName>
    </recommendedName>
</protein>
<dbReference type="InterPro" id="IPR029058">
    <property type="entry name" value="AB_hydrolase_fold"/>
</dbReference>
<dbReference type="SUPFAM" id="SSF53474">
    <property type="entry name" value="alpha/beta-Hydrolases"/>
    <property type="match status" value="1"/>
</dbReference>
<accession>A0A255DCF6</accession>
<comment type="caution">
    <text evidence="3">The sequence shown here is derived from an EMBL/GenBank/DDBJ whole genome shotgun (WGS) entry which is preliminary data.</text>
</comment>
<reference evidence="3 4" key="1">
    <citation type="submission" date="2017-07" db="EMBL/GenBank/DDBJ databases">
        <title>The new phylogeny of genus Mycobacterium.</title>
        <authorList>
            <person name="Tortoli E."/>
            <person name="Trovato A."/>
            <person name="Cirillo D.M."/>
        </authorList>
    </citation>
    <scope>NUCLEOTIDE SEQUENCE [LARGE SCALE GENOMIC DNA]</scope>
    <source>
        <strain evidence="3 4">ATCC 33027</strain>
    </source>
</reference>
<organism evidence="3 4">
    <name type="scientific">Mycolicibacterium sphagni</name>
    <dbReference type="NCBI Taxonomy" id="1786"/>
    <lineage>
        <taxon>Bacteria</taxon>
        <taxon>Bacillati</taxon>
        <taxon>Actinomycetota</taxon>
        <taxon>Actinomycetes</taxon>
        <taxon>Mycobacteriales</taxon>
        <taxon>Mycobacteriaceae</taxon>
        <taxon>Mycolicibacterium</taxon>
    </lineage>
</organism>
<sequence>MNKPRIAGVLGLTLASMLGLTSMTNPPIAFGSTDTALILGGSGIPIPPQSYVDAVDQLYLNPHGYSAYTPQALTTPEQFYPVTGVKSLTPDTSIALGLSILDNAITQQLADGNRVVVFGYSQSSMIASQLMAQLATANNPPSPSQLSFVLVGDESNPNGGLIARFEVPGAPLSLPSLGATFNVAPTTSDTYSTAVYSQEYDGFADFPEYPIDLLSDLNAYLGVFTEHFAYADLTPQQINSAIAVPLPTTGNTTVQYYMIPTANLPLLAPLRLIPLIGDPLADLLQPDLKVLVNLGYGSITNGWSPGPANTPTPFGLFPTNISAADVLTALANGAVQGVTDALNDLKTPTLIDTSPLSALLAGLHTIGLTPSDNPSILQLLAGFATLGNAGVPVSASGGLVNTLTSVISNAIAVTLPLADTALAIGASLPAYDVHLFVSQLRAGHLLNAIGMPIAADFALAPYALLFGAVFPIVGTVASTVTQLAELARLEPNPAAAAAASSPRPPSAAGLAGHGTDAKTTSATPGSSRSIRSVHSTTGASTHRARR</sequence>
<dbReference type="InterPro" id="IPR013228">
    <property type="entry name" value="PE-PPE_C"/>
</dbReference>
<name>A0A255DCF6_9MYCO</name>
<gene>
    <name evidence="3" type="ORF">CG716_19640</name>
</gene>